<comment type="similarity">
    <text evidence="1">Belongs to the class-A beta-lactamase family.</text>
</comment>
<keyword evidence="2" id="KW-0378">Hydrolase</keyword>
<dbReference type="AlphaFoldDB" id="A0A2J6SPJ6"/>
<reference evidence="4 5" key="1">
    <citation type="submission" date="2016-04" db="EMBL/GenBank/DDBJ databases">
        <title>A degradative enzymes factory behind the ericoid mycorrhizal symbiosis.</title>
        <authorList>
            <consortium name="DOE Joint Genome Institute"/>
            <person name="Martino E."/>
            <person name="Morin E."/>
            <person name="Grelet G."/>
            <person name="Kuo A."/>
            <person name="Kohler A."/>
            <person name="Daghino S."/>
            <person name="Barry K."/>
            <person name="Choi C."/>
            <person name="Cichocki N."/>
            <person name="Clum A."/>
            <person name="Copeland A."/>
            <person name="Hainaut M."/>
            <person name="Haridas S."/>
            <person name="Labutti K."/>
            <person name="Lindquist E."/>
            <person name="Lipzen A."/>
            <person name="Khouja H.-R."/>
            <person name="Murat C."/>
            <person name="Ohm R."/>
            <person name="Olson A."/>
            <person name="Spatafora J."/>
            <person name="Veneault-Fourrey C."/>
            <person name="Henrissat B."/>
            <person name="Grigoriev I."/>
            <person name="Martin F."/>
            <person name="Perotto S."/>
        </authorList>
    </citation>
    <scope>NUCLEOTIDE SEQUENCE [LARGE SCALE GENOMIC DNA]</scope>
    <source>
        <strain evidence="4 5">E</strain>
    </source>
</reference>
<dbReference type="InterPro" id="IPR050789">
    <property type="entry name" value="Diverse_Enzym_Activities"/>
</dbReference>
<name>A0A2J6SPJ6_9HELO</name>
<dbReference type="RefSeq" id="XP_024729588.1">
    <property type="nucleotide sequence ID" value="XM_024877345.1"/>
</dbReference>
<dbReference type="GeneID" id="36585422"/>
<dbReference type="PANTHER" id="PTHR43283">
    <property type="entry name" value="BETA-LACTAMASE-RELATED"/>
    <property type="match status" value="1"/>
</dbReference>
<dbReference type="SUPFAM" id="SSF56601">
    <property type="entry name" value="beta-lactamase/transpeptidase-like"/>
    <property type="match status" value="1"/>
</dbReference>
<proteinExistence type="inferred from homology"/>
<organism evidence="4 5">
    <name type="scientific">Hyaloscypha bicolor E</name>
    <dbReference type="NCBI Taxonomy" id="1095630"/>
    <lineage>
        <taxon>Eukaryota</taxon>
        <taxon>Fungi</taxon>
        <taxon>Dikarya</taxon>
        <taxon>Ascomycota</taxon>
        <taxon>Pezizomycotina</taxon>
        <taxon>Leotiomycetes</taxon>
        <taxon>Helotiales</taxon>
        <taxon>Hyaloscyphaceae</taxon>
        <taxon>Hyaloscypha</taxon>
        <taxon>Hyaloscypha bicolor</taxon>
    </lineage>
</organism>
<dbReference type="PANTHER" id="PTHR43283:SF17">
    <property type="entry name" value="(LOVD), PUTATIVE (AFU_ORTHOLOGUE AFUA_5G00920)-RELATED"/>
    <property type="match status" value="1"/>
</dbReference>
<evidence type="ECO:0000313" key="5">
    <source>
        <dbReference type="Proteomes" id="UP000235371"/>
    </source>
</evidence>
<evidence type="ECO:0000259" key="3">
    <source>
        <dbReference type="Pfam" id="PF00144"/>
    </source>
</evidence>
<dbReference type="STRING" id="1095630.A0A2J6SPJ6"/>
<keyword evidence="5" id="KW-1185">Reference proteome</keyword>
<evidence type="ECO:0000256" key="2">
    <source>
        <dbReference type="ARBA" id="ARBA00022801"/>
    </source>
</evidence>
<evidence type="ECO:0000313" key="4">
    <source>
        <dbReference type="EMBL" id="PMD52684.1"/>
    </source>
</evidence>
<dbReference type="InParanoid" id="A0A2J6SPJ6"/>
<dbReference type="Proteomes" id="UP000235371">
    <property type="component" value="Unassembled WGS sequence"/>
</dbReference>
<evidence type="ECO:0000256" key="1">
    <source>
        <dbReference type="ARBA" id="ARBA00009009"/>
    </source>
</evidence>
<gene>
    <name evidence="4" type="ORF">K444DRAFT_572090</name>
</gene>
<dbReference type="GO" id="GO:0016787">
    <property type="term" value="F:hydrolase activity"/>
    <property type="evidence" value="ECO:0007669"/>
    <property type="project" value="UniProtKB-KW"/>
</dbReference>
<dbReference type="Gene3D" id="3.40.710.10">
    <property type="entry name" value="DD-peptidase/beta-lactamase superfamily"/>
    <property type="match status" value="1"/>
</dbReference>
<feature type="domain" description="Beta-lactamase-related" evidence="3">
    <location>
        <begin position="7"/>
        <end position="311"/>
    </location>
</feature>
<protein>
    <submittedName>
        <fullName evidence="4">Beta-lactamase/transpeptidase-like protein</fullName>
    </submittedName>
</protein>
<dbReference type="OrthoDB" id="428260at2759"/>
<accession>A0A2J6SPJ6</accession>
<dbReference type="Pfam" id="PF00144">
    <property type="entry name" value="Beta-lactamase"/>
    <property type="match status" value="1"/>
</dbReference>
<dbReference type="EMBL" id="KZ613895">
    <property type="protein sequence ID" value="PMD52684.1"/>
    <property type="molecule type" value="Genomic_DNA"/>
</dbReference>
<sequence>MAPETFEQRMERACKDRDIPGAVLVGGDRGRNFRYEKAFGYRSLKDLSNPDPMPLDATMWLASCTKLIGTITALQCVEVGLLDLDKDISAILPELGQLQILKGFEQGPDGKDKPVLVENTKAITLRHLLTHSSGLGYDFFNPVLMRYRATQGITPSLKLINPVKEAFTYPLLFAPGEGWEYSVGIDWANWAVERVSNMSIEQYMEKFIWAPLGIKSMTFHPKTKSACMEKLTDMSVRSGGQNPIFGIPADPEGKVEYTDDRVWNLESSTISAGAGCYGSVIDYQKILQSICANDGQLLNPRMVNEMFKPQLSEASRKAWMAMLAIPEINQLYGVLPQGIQTDWGLGGCLIMEDLPGATKKGTMAWGGYPNLQWFCDRSAGMLGIFGCQISMPGDLKAIELYREWRKELYKKSGTERL</sequence>
<dbReference type="InterPro" id="IPR012338">
    <property type="entry name" value="Beta-lactam/transpept-like"/>
</dbReference>
<dbReference type="InterPro" id="IPR001466">
    <property type="entry name" value="Beta-lactam-related"/>
</dbReference>